<proteinExistence type="predicted"/>
<dbReference type="SUPFAM" id="SSF53335">
    <property type="entry name" value="S-adenosyl-L-methionine-dependent methyltransferases"/>
    <property type="match status" value="1"/>
</dbReference>
<evidence type="ECO:0000259" key="1">
    <source>
        <dbReference type="Pfam" id="PF13649"/>
    </source>
</evidence>
<dbReference type="GO" id="GO:0008168">
    <property type="term" value="F:methyltransferase activity"/>
    <property type="evidence" value="ECO:0007669"/>
    <property type="project" value="UniProtKB-KW"/>
</dbReference>
<dbReference type="CDD" id="cd02440">
    <property type="entry name" value="AdoMet_MTases"/>
    <property type="match status" value="1"/>
</dbReference>
<keyword evidence="3" id="KW-1185">Reference proteome</keyword>
<dbReference type="InterPro" id="IPR029063">
    <property type="entry name" value="SAM-dependent_MTases_sf"/>
</dbReference>
<dbReference type="RefSeq" id="WP_166328457.1">
    <property type="nucleotide sequence ID" value="NZ_CP049933.1"/>
</dbReference>
<dbReference type="Gene3D" id="3.40.50.150">
    <property type="entry name" value="Vaccinia Virus protein VP39"/>
    <property type="match status" value="1"/>
</dbReference>
<keyword evidence="2" id="KW-0808">Transferase</keyword>
<dbReference type="PANTHER" id="PTHR43464:SF3">
    <property type="entry name" value="SAM-DEPENDENT METHYLTRANSFERASE"/>
    <property type="match status" value="1"/>
</dbReference>
<name>A0ABX6JUM3_9MICO</name>
<keyword evidence="2" id="KW-0489">Methyltransferase</keyword>
<evidence type="ECO:0000313" key="2">
    <source>
        <dbReference type="EMBL" id="QIM17686.1"/>
    </source>
</evidence>
<dbReference type="GO" id="GO:0032259">
    <property type="term" value="P:methylation"/>
    <property type="evidence" value="ECO:0007669"/>
    <property type="project" value="UniProtKB-KW"/>
</dbReference>
<reference evidence="2 3" key="1">
    <citation type="submission" date="2020-03" db="EMBL/GenBank/DDBJ databases">
        <title>Leucobacter sp. nov., isolated from beetles.</title>
        <authorList>
            <person name="Hyun D.-W."/>
            <person name="Bae J.-W."/>
        </authorList>
    </citation>
    <scope>NUCLEOTIDE SEQUENCE [LARGE SCALE GENOMIC DNA]</scope>
    <source>
        <strain evidence="2 3">HDW9A</strain>
    </source>
</reference>
<evidence type="ECO:0000313" key="3">
    <source>
        <dbReference type="Proteomes" id="UP000503441"/>
    </source>
</evidence>
<dbReference type="Proteomes" id="UP000503441">
    <property type="component" value="Chromosome"/>
</dbReference>
<dbReference type="EMBL" id="CP049933">
    <property type="protein sequence ID" value="QIM17686.1"/>
    <property type="molecule type" value="Genomic_DNA"/>
</dbReference>
<dbReference type="Pfam" id="PF13649">
    <property type="entry name" value="Methyltransf_25"/>
    <property type="match status" value="1"/>
</dbReference>
<organism evidence="2 3">
    <name type="scientific">Leucobacter coleopterorum</name>
    <dbReference type="NCBI Taxonomy" id="2714933"/>
    <lineage>
        <taxon>Bacteria</taxon>
        <taxon>Bacillati</taxon>
        <taxon>Actinomycetota</taxon>
        <taxon>Actinomycetes</taxon>
        <taxon>Micrococcales</taxon>
        <taxon>Microbacteriaceae</taxon>
        <taxon>Leucobacter</taxon>
    </lineage>
</organism>
<accession>A0ABX6JUM3</accession>
<dbReference type="PANTHER" id="PTHR43464">
    <property type="entry name" value="METHYLTRANSFERASE"/>
    <property type="match status" value="1"/>
</dbReference>
<protein>
    <submittedName>
        <fullName evidence="2">Class I SAM-dependent methyltransferase</fullName>
    </submittedName>
</protein>
<sequence>MFNHQIFSIRESQHRIHNPITEHQLADFGASLGLTAGAQMLDLACGSGEMLATWARDHQITGLGVDINPDFLASAKARAVELGVTDSVRFVEDDAAGYVANEPVDIAACVGATWIGGGVTGTLKLLAQSLKPGGIMLIGEPYWRAVPDTQEALAGCGVPSVSDYLTLPGLLTSFGEQGFDVVEMITATETSWDTYMTPQWLNMRRWADAHPHHELHAEIRRLLATEPSQYAAFMRRYFGWGVFALMTR</sequence>
<gene>
    <name evidence="2" type="ORF">G7066_01325</name>
</gene>
<dbReference type="InterPro" id="IPR041698">
    <property type="entry name" value="Methyltransf_25"/>
</dbReference>
<feature type="domain" description="Methyltransferase" evidence="1">
    <location>
        <begin position="41"/>
        <end position="134"/>
    </location>
</feature>